<dbReference type="InterPro" id="IPR037465">
    <property type="entry name" value="YlxR"/>
</dbReference>
<dbReference type="HOGENOM" id="CLU_147970_2_1_9"/>
<dbReference type="RefSeq" id="WP_038480664.1">
    <property type="nucleotide sequence ID" value="NZ_CP003923.1"/>
</dbReference>
<keyword evidence="3" id="KW-1185">Reference proteome</keyword>
<proteinExistence type="predicted"/>
<evidence type="ECO:0000313" key="3">
    <source>
        <dbReference type="Proteomes" id="UP000027142"/>
    </source>
</evidence>
<dbReference type="SUPFAM" id="SSF64376">
    <property type="entry name" value="YlxR-like"/>
    <property type="match status" value="1"/>
</dbReference>
<dbReference type="KEGG" id="ble:BleG1_2217"/>
<protein>
    <recommendedName>
        <fullName evidence="1">YlxR domain-containing protein</fullName>
    </recommendedName>
</protein>
<dbReference type="Proteomes" id="UP000027142">
    <property type="component" value="Chromosome"/>
</dbReference>
<dbReference type="InterPro" id="IPR007393">
    <property type="entry name" value="YlxR_dom"/>
</dbReference>
<organism evidence="2 3">
    <name type="scientific">Shouchella lehensis G1</name>
    <dbReference type="NCBI Taxonomy" id="1246626"/>
    <lineage>
        <taxon>Bacteria</taxon>
        <taxon>Bacillati</taxon>
        <taxon>Bacillota</taxon>
        <taxon>Bacilli</taxon>
        <taxon>Bacillales</taxon>
        <taxon>Bacillaceae</taxon>
        <taxon>Shouchella</taxon>
    </lineage>
</organism>
<dbReference type="PANTHER" id="PTHR34215">
    <property type="entry name" value="BLL0784 PROTEIN"/>
    <property type="match status" value="1"/>
</dbReference>
<dbReference type="OrthoDB" id="9813251at2"/>
<dbReference type="EMBL" id="CP003923">
    <property type="protein sequence ID" value="AIC94795.1"/>
    <property type="molecule type" value="Genomic_DNA"/>
</dbReference>
<dbReference type="PANTHER" id="PTHR34215:SF1">
    <property type="entry name" value="YLXR DOMAIN-CONTAINING PROTEIN"/>
    <property type="match status" value="1"/>
</dbReference>
<evidence type="ECO:0000259" key="1">
    <source>
        <dbReference type="Pfam" id="PF04296"/>
    </source>
</evidence>
<dbReference type="PATRIC" id="fig|1246626.3.peg.2215"/>
<dbReference type="STRING" id="1246626.BleG1_2217"/>
<dbReference type="eggNOG" id="COG2740">
    <property type="taxonomic scope" value="Bacteria"/>
</dbReference>
<reference evidence="2 3" key="1">
    <citation type="journal article" date="2014" name="Gene">
        <title>A comparative genomic analysis of the alkalitolerant soil bacterium Bacillus lehensis G1.</title>
        <authorList>
            <person name="Noor Y.M."/>
            <person name="Samsulrizal N.H."/>
            <person name="Jema'on N.A."/>
            <person name="Low K.O."/>
            <person name="Ramli A.N."/>
            <person name="Alias N.I."/>
            <person name="Damis S.I."/>
            <person name="Fuzi S.F."/>
            <person name="Isa M.N."/>
            <person name="Murad A.M."/>
            <person name="Raih M.F."/>
            <person name="Bakar F.D."/>
            <person name="Najimudin N."/>
            <person name="Mahadi N.M."/>
            <person name="Illias R.M."/>
        </authorList>
    </citation>
    <scope>NUCLEOTIDE SEQUENCE [LARGE SCALE GENOMIC DNA]</scope>
    <source>
        <strain evidence="2 3">G1</strain>
    </source>
</reference>
<dbReference type="Pfam" id="PF04296">
    <property type="entry name" value="YlxR"/>
    <property type="match status" value="1"/>
</dbReference>
<evidence type="ECO:0000313" key="2">
    <source>
        <dbReference type="EMBL" id="AIC94795.1"/>
    </source>
</evidence>
<name>A0A060LYE0_9BACI</name>
<dbReference type="AlphaFoldDB" id="A0A060LYE0"/>
<dbReference type="Gene3D" id="3.30.1230.10">
    <property type="entry name" value="YlxR-like"/>
    <property type="match status" value="1"/>
</dbReference>
<dbReference type="InterPro" id="IPR035931">
    <property type="entry name" value="YlxR-like_sf"/>
</dbReference>
<gene>
    <name evidence="2" type="ORF">BleG1_2217</name>
</gene>
<accession>A0A060LYE0</accession>
<feature type="domain" description="YlxR" evidence="1">
    <location>
        <begin position="9"/>
        <end position="81"/>
    </location>
</feature>
<dbReference type="NCBIfam" id="NF047356">
    <property type="entry name" value="RNA_bind_RnpM"/>
    <property type="match status" value="1"/>
</dbReference>
<sequence>MKQRKIPLRKCIVTNEMKPKGELIRIVRTPEGTVELDPTGKKNGRGAYLSHDEDVFELAKKRNSLTRHLQVNVTAEVYDQLLTDLKKVKKK</sequence>
<dbReference type="CDD" id="cd00279">
    <property type="entry name" value="YlxR"/>
    <property type="match status" value="1"/>
</dbReference>